<dbReference type="InterPro" id="IPR041831">
    <property type="entry name" value="YhcR_MPP"/>
</dbReference>
<dbReference type="GO" id="GO:0008768">
    <property type="term" value="F:UDP-sugar diphosphatase activity"/>
    <property type="evidence" value="ECO:0007669"/>
    <property type="project" value="TreeGrafter"/>
</dbReference>
<dbReference type="KEGG" id="sarm:DVA86_34020"/>
<keyword evidence="2" id="KW-0378">Hydrolase</keyword>
<protein>
    <submittedName>
        <fullName evidence="6">Bifunctional metallophosphatase/5'-nucleotidase</fullName>
    </submittedName>
</protein>
<dbReference type="InterPro" id="IPR006179">
    <property type="entry name" value="5_nucleotidase/apyrase"/>
</dbReference>
<sequence length="623" mass="65052">MAATSQRRRRAGRLTTVAAALATAAGLLSAAVPANAESSEDATSSATQRSSADAPADASADVPQGTRGGRTVDVQMLSFNDFHGNLEPPQGSSGKVSELQPDGSTKDVDAGGAEYLASSLRDARKDHPYSVTAAAGDMVGGSPLLSGLFHDEPTVEAMNKLDLDVTSVGNHEFDEGRAELERLQNGGCHPEDGCYEEGREFGGADYPYLAANVTDEKTGKPILKPYHVWQHKGVKIGFVGVTLEGTPDIVSADGVKGLEFHDEIETIDKYAKVLKRKGVNAVVALVHEGGSPASPAYNYDCDSPGDGDGISGPIAAIAKGTSSEVDALVTGHTHEAYACTIPDPSGTPRTVTSAASFGKLYTDTTLTYDRATKDIVRTKVAAANHVVSREQPKAKDMTELIQRWGKLAEPVAKRPIGWISEDIPGRGAKTPESPLGDLVADAQLAHAKEQDEGADLALMNPGGIRSDLQHAASGDEGDGVVTYAEGFTVQPFSNTVNLADLTGEQLLQVLREQVSGDNEASPKVLQPSAGLTYTLDLTKSGADRVVADSVRLNDKPLDPGATYRVAVNSFLAGGGDGFPTLAEGKNPLVGGDDLAALETYLTANSSADKPLDAPAADRIKVVQ</sequence>
<feature type="chain" id="PRO_5016481155" evidence="2">
    <location>
        <begin position="37"/>
        <end position="623"/>
    </location>
</feature>
<feature type="domain" description="5'-Nucleotidase C-terminal" evidence="5">
    <location>
        <begin position="422"/>
        <end position="583"/>
    </location>
</feature>
<evidence type="ECO:0000256" key="3">
    <source>
        <dbReference type="SAM" id="MobiDB-lite"/>
    </source>
</evidence>
<evidence type="ECO:0000259" key="4">
    <source>
        <dbReference type="Pfam" id="PF00149"/>
    </source>
</evidence>
<evidence type="ECO:0000256" key="2">
    <source>
        <dbReference type="RuleBase" id="RU362119"/>
    </source>
</evidence>
<dbReference type="CDD" id="cd07412">
    <property type="entry name" value="MPP_YhcR_N"/>
    <property type="match status" value="1"/>
</dbReference>
<keyword evidence="1 2" id="KW-0732">Signal</keyword>
<dbReference type="GO" id="GO:0009166">
    <property type="term" value="P:nucleotide catabolic process"/>
    <property type="evidence" value="ECO:0007669"/>
    <property type="project" value="InterPro"/>
</dbReference>
<dbReference type="SUPFAM" id="SSF56300">
    <property type="entry name" value="Metallo-dependent phosphatases"/>
    <property type="match status" value="1"/>
</dbReference>
<dbReference type="PANTHER" id="PTHR11575:SF24">
    <property type="entry name" value="5'-NUCLEOTIDASE"/>
    <property type="match status" value="1"/>
</dbReference>
<evidence type="ECO:0000259" key="5">
    <source>
        <dbReference type="Pfam" id="PF02872"/>
    </source>
</evidence>
<dbReference type="FunFam" id="3.60.21.10:FF:000070">
    <property type="entry name" value="5`-nucleotidase family protein"/>
    <property type="match status" value="1"/>
</dbReference>
<name>A0A345XYV2_9ACTN</name>
<keyword evidence="7" id="KW-1185">Reference proteome</keyword>
<dbReference type="EMBL" id="CP031320">
    <property type="protein sequence ID" value="AXK36818.1"/>
    <property type="molecule type" value="Genomic_DNA"/>
</dbReference>
<feature type="region of interest" description="Disordered" evidence="3">
    <location>
        <begin position="81"/>
        <end position="110"/>
    </location>
</feature>
<feature type="region of interest" description="Disordered" evidence="3">
    <location>
        <begin position="33"/>
        <end position="69"/>
    </location>
</feature>
<organism evidence="6 7">
    <name type="scientific">Streptomyces armeniacus</name>
    <dbReference type="NCBI Taxonomy" id="83291"/>
    <lineage>
        <taxon>Bacteria</taxon>
        <taxon>Bacillati</taxon>
        <taxon>Actinomycetota</taxon>
        <taxon>Actinomycetes</taxon>
        <taxon>Kitasatosporales</taxon>
        <taxon>Streptomycetaceae</taxon>
        <taxon>Streptomyces</taxon>
    </lineage>
</organism>
<dbReference type="Proteomes" id="UP000254425">
    <property type="component" value="Chromosome"/>
</dbReference>
<dbReference type="Gene3D" id="3.60.21.10">
    <property type="match status" value="1"/>
</dbReference>
<dbReference type="InterPro" id="IPR004843">
    <property type="entry name" value="Calcineurin-like_PHP"/>
</dbReference>
<accession>A0A345XYV2</accession>
<comment type="similarity">
    <text evidence="2">Belongs to the 5'-nucleotidase family.</text>
</comment>
<dbReference type="PANTHER" id="PTHR11575">
    <property type="entry name" value="5'-NUCLEOTIDASE-RELATED"/>
    <property type="match status" value="1"/>
</dbReference>
<dbReference type="GO" id="GO:0000166">
    <property type="term" value="F:nucleotide binding"/>
    <property type="evidence" value="ECO:0007669"/>
    <property type="project" value="UniProtKB-KW"/>
</dbReference>
<keyword evidence="2" id="KW-0547">Nucleotide-binding</keyword>
<dbReference type="Pfam" id="PF02872">
    <property type="entry name" value="5_nucleotid_C"/>
    <property type="match status" value="1"/>
</dbReference>
<gene>
    <name evidence="6" type="ORF">DVA86_34020</name>
</gene>
<dbReference type="AlphaFoldDB" id="A0A345XYV2"/>
<dbReference type="RefSeq" id="WP_208884002.1">
    <property type="nucleotide sequence ID" value="NZ_CP031320.1"/>
</dbReference>
<dbReference type="SUPFAM" id="SSF55816">
    <property type="entry name" value="5'-nucleotidase (syn. UDP-sugar hydrolase), C-terminal domain"/>
    <property type="match status" value="1"/>
</dbReference>
<evidence type="ECO:0000313" key="6">
    <source>
        <dbReference type="EMBL" id="AXK36818.1"/>
    </source>
</evidence>
<dbReference type="InterPro" id="IPR008334">
    <property type="entry name" value="5'-Nucleotdase_C"/>
</dbReference>
<dbReference type="InterPro" id="IPR036907">
    <property type="entry name" value="5'-Nucleotdase_C_sf"/>
</dbReference>
<dbReference type="GO" id="GO:0030288">
    <property type="term" value="C:outer membrane-bounded periplasmic space"/>
    <property type="evidence" value="ECO:0007669"/>
    <property type="project" value="TreeGrafter"/>
</dbReference>
<dbReference type="Gene3D" id="3.90.780.10">
    <property type="entry name" value="5'-Nucleotidase, C-terminal domain"/>
    <property type="match status" value="1"/>
</dbReference>
<reference evidence="6 7" key="1">
    <citation type="submission" date="2018-07" db="EMBL/GenBank/DDBJ databases">
        <title>Draft genome of the type strain Streptomyces armeniacus ATCC 15676.</title>
        <authorList>
            <person name="Labana P."/>
            <person name="Gosse J.T."/>
            <person name="Boddy C.N."/>
        </authorList>
    </citation>
    <scope>NUCLEOTIDE SEQUENCE [LARGE SCALE GENOMIC DNA]</scope>
    <source>
        <strain evidence="6 7">ATCC 15676</strain>
    </source>
</reference>
<feature type="domain" description="Calcineurin-like phosphoesterase" evidence="4">
    <location>
        <begin position="80"/>
        <end position="335"/>
    </location>
</feature>
<feature type="signal peptide" evidence="2">
    <location>
        <begin position="1"/>
        <end position="36"/>
    </location>
</feature>
<dbReference type="InterPro" id="IPR029052">
    <property type="entry name" value="Metallo-depent_PP-like"/>
</dbReference>
<dbReference type="PRINTS" id="PR01607">
    <property type="entry name" value="APYRASEFAMLY"/>
</dbReference>
<evidence type="ECO:0000256" key="1">
    <source>
        <dbReference type="ARBA" id="ARBA00022729"/>
    </source>
</evidence>
<proteinExistence type="inferred from homology"/>
<feature type="compositionally biased region" description="Low complexity" evidence="3">
    <location>
        <begin position="33"/>
        <end position="61"/>
    </location>
</feature>
<evidence type="ECO:0000313" key="7">
    <source>
        <dbReference type="Proteomes" id="UP000254425"/>
    </source>
</evidence>
<dbReference type="GO" id="GO:0008253">
    <property type="term" value="F:5'-nucleotidase activity"/>
    <property type="evidence" value="ECO:0007669"/>
    <property type="project" value="TreeGrafter"/>
</dbReference>
<dbReference type="Pfam" id="PF00149">
    <property type="entry name" value="Metallophos"/>
    <property type="match status" value="1"/>
</dbReference>